<keyword evidence="3" id="KW-0540">Nuclease</keyword>
<gene>
    <name evidence="3" type="ORF">J4032_16920</name>
</gene>
<dbReference type="InterPro" id="IPR050410">
    <property type="entry name" value="CCR4/nocturin_mRNA_transcr"/>
</dbReference>
<keyword evidence="3" id="KW-0255">Endonuclease</keyword>
<evidence type="ECO:0000313" key="3">
    <source>
        <dbReference type="EMBL" id="UNM12974.1"/>
    </source>
</evidence>
<dbReference type="Proteomes" id="UP000828924">
    <property type="component" value="Chromosome"/>
</dbReference>
<dbReference type="Gene3D" id="3.60.10.10">
    <property type="entry name" value="Endonuclease/exonuclease/phosphatase"/>
    <property type="match status" value="1"/>
</dbReference>
<dbReference type="InterPro" id="IPR005135">
    <property type="entry name" value="Endo/exonuclease/phosphatase"/>
</dbReference>
<dbReference type="Pfam" id="PF03372">
    <property type="entry name" value="Exo_endo_phos"/>
    <property type="match status" value="1"/>
</dbReference>
<evidence type="ECO:0000313" key="4">
    <source>
        <dbReference type="Proteomes" id="UP000828924"/>
    </source>
</evidence>
<dbReference type="PROSITE" id="PS51318">
    <property type="entry name" value="TAT"/>
    <property type="match status" value="1"/>
</dbReference>
<keyword evidence="4" id="KW-1185">Reference proteome</keyword>
<accession>A0ABY3WK46</accession>
<dbReference type="EMBL" id="CP071872">
    <property type="protein sequence ID" value="UNM12974.1"/>
    <property type="molecule type" value="Genomic_DNA"/>
</dbReference>
<dbReference type="CDD" id="cd09083">
    <property type="entry name" value="EEP-1"/>
    <property type="match status" value="1"/>
</dbReference>
<protein>
    <submittedName>
        <fullName evidence="3">Endonuclease/exonuclease/phosphatase family protein</fullName>
    </submittedName>
</protein>
<keyword evidence="3" id="KW-0378">Hydrolase</keyword>
<proteinExistence type="predicted"/>
<name>A0ABY3WK46_9ACTN</name>
<dbReference type="InterPro" id="IPR036691">
    <property type="entry name" value="Endo/exonu/phosph_ase_sf"/>
</dbReference>
<dbReference type="PANTHER" id="PTHR12121">
    <property type="entry name" value="CARBON CATABOLITE REPRESSOR PROTEIN 4"/>
    <property type="match status" value="1"/>
</dbReference>
<keyword evidence="1" id="KW-0732">Signal</keyword>
<feature type="chain" id="PRO_5046564552" evidence="1">
    <location>
        <begin position="35"/>
        <end position="306"/>
    </location>
</feature>
<reference evidence="3 4" key="1">
    <citation type="submission" date="2021-03" db="EMBL/GenBank/DDBJ databases">
        <title>Complete genome of Streptomyces formicae strain 1H-GS9 (DSM 100524).</title>
        <authorList>
            <person name="Atanasov K.E."/>
            <person name="Altabella T."/>
            <person name="Ferrer A."/>
        </authorList>
    </citation>
    <scope>NUCLEOTIDE SEQUENCE [LARGE SCALE GENOMIC DNA]</scope>
    <source>
        <strain evidence="3 4">1H-GS9</strain>
    </source>
</reference>
<dbReference type="SUPFAM" id="SSF56219">
    <property type="entry name" value="DNase I-like"/>
    <property type="match status" value="1"/>
</dbReference>
<feature type="signal peptide" evidence="1">
    <location>
        <begin position="1"/>
        <end position="34"/>
    </location>
</feature>
<dbReference type="InterPro" id="IPR006311">
    <property type="entry name" value="TAT_signal"/>
</dbReference>
<feature type="domain" description="Endonuclease/exonuclease/phosphatase" evidence="2">
    <location>
        <begin position="54"/>
        <end position="297"/>
    </location>
</feature>
<dbReference type="RefSeq" id="WP_242331683.1">
    <property type="nucleotide sequence ID" value="NZ_CP071872.1"/>
</dbReference>
<dbReference type="GO" id="GO:0004519">
    <property type="term" value="F:endonuclease activity"/>
    <property type="evidence" value="ECO:0007669"/>
    <property type="project" value="UniProtKB-KW"/>
</dbReference>
<organism evidence="3 4">
    <name type="scientific">Streptomyces formicae</name>
    <dbReference type="NCBI Taxonomy" id="1616117"/>
    <lineage>
        <taxon>Bacteria</taxon>
        <taxon>Bacillati</taxon>
        <taxon>Actinomycetota</taxon>
        <taxon>Actinomycetes</taxon>
        <taxon>Kitasatosporales</taxon>
        <taxon>Streptomycetaceae</taxon>
        <taxon>Streptomyces</taxon>
    </lineage>
</organism>
<sequence>MSASPISRRHGIKAAAAAALALPIAAYGSSAAQAAEAASAGTAGGDGGRPLRVMSFNLRYASDTPPNSWAERRPVMRELLRREEPHLIGTQEGLYAQLRDIETDLGSRYAAIGTGREGGSHGEFMTVFYDTTRLDPLEYDHFWLSETPNVIASKGWDAAITRMVTWVRFRDRRTGREFYAVNTHFDHVGQSAREHSAALITGRLRGLDSALPRIVMGDFNAAAHNNPAYDTMLDGGALLDTWDVAERRSTLYATFHGYRPLTPDGARIDWILTSPGVRTRYAAINTFSKSGQFPSDHLPVQAVLEF</sequence>
<dbReference type="PANTHER" id="PTHR12121:SF36">
    <property type="entry name" value="ENDONUCLEASE_EXONUCLEASE_PHOSPHATASE DOMAIN-CONTAINING PROTEIN"/>
    <property type="match status" value="1"/>
</dbReference>
<evidence type="ECO:0000256" key="1">
    <source>
        <dbReference type="SAM" id="SignalP"/>
    </source>
</evidence>
<evidence type="ECO:0000259" key="2">
    <source>
        <dbReference type="Pfam" id="PF03372"/>
    </source>
</evidence>